<name>S0FTE8_RUMCE</name>
<dbReference type="GO" id="GO:0006282">
    <property type="term" value="P:regulation of DNA repair"/>
    <property type="evidence" value="ECO:0007669"/>
    <property type="project" value="UniProtKB-UniRule"/>
</dbReference>
<sequence>MKIIGIEKNEKVSSMAAVILDNNITFSLPKKRIELLELKEGKSITEEVLKYLLDTEVYAAARSAGVSFLATKLRTAYEVSQKLSDMGYEETTIEKVIDSLKEINYIDDFNYACKYISEKSKLKPKSAKLLSMELSQKGIKDDIISSALEEFELDEGEVALQLLRKRYSKYTSFDEKIIQKMKTFLMSRGFSYSQISKAVSEFLPDD</sequence>
<evidence type="ECO:0000259" key="7">
    <source>
        <dbReference type="Pfam" id="PF21981"/>
    </source>
</evidence>
<evidence type="ECO:0000256" key="1">
    <source>
        <dbReference type="ARBA" id="ARBA00004496"/>
    </source>
</evidence>
<dbReference type="InterPro" id="IPR053925">
    <property type="entry name" value="RecX_HTH_3rd"/>
</dbReference>
<dbReference type="Pfam" id="PF21982">
    <property type="entry name" value="RecX_HTH1"/>
    <property type="match status" value="1"/>
</dbReference>
<evidence type="ECO:0000313" key="9">
    <source>
        <dbReference type="EMBL" id="EMS71778.1"/>
    </source>
</evidence>
<evidence type="ECO:0000256" key="4">
    <source>
        <dbReference type="ARBA" id="ARBA00022490"/>
    </source>
</evidence>
<evidence type="ECO:0000259" key="6">
    <source>
        <dbReference type="Pfam" id="PF02631"/>
    </source>
</evidence>
<evidence type="ECO:0000256" key="3">
    <source>
        <dbReference type="ARBA" id="ARBA00018111"/>
    </source>
</evidence>
<evidence type="ECO:0000313" key="10">
    <source>
        <dbReference type="Proteomes" id="UP000014155"/>
    </source>
</evidence>
<dbReference type="Pfam" id="PF02631">
    <property type="entry name" value="RecX_HTH2"/>
    <property type="match status" value="1"/>
</dbReference>
<accession>S0FTE8</accession>
<reference evidence="9 10" key="1">
    <citation type="journal article" date="2013" name="Genome Announc.">
        <title>Draft Genome Sequence of the Cellulolytic, Mesophilic, Anaerobic Bacterium Clostridium termitidis Strain CT1112 (DSM 5398).</title>
        <authorList>
            <person name="Lal S."/>
            <person name="Ramachandran U."/>
            <person name="Zhang X."/>
            <person name="Munir R."/>
            <person name="Sparling R."/>
            <person name="Levin D.B."/>
        </authorList>
    </citation>
    <scope>NUCLEOTIDE SEQUENCE [LARGE SCALE GENOMIC DNA]</scope>
    <source>
        <strain evidence="9 10">CT1112</strain>
    </source>
</reference>
<feature type="domain" description="RecX third three-helical" evidence="7">
    <location>
        <begin position="157"/>
        <end position="199"/>
    </location>
</feature>
<feature type="domain" description="RecX first three-helical" evidence="8">
    <location>
        <begin position="61"/>
        <end position="100"/>
    </location>
</feature>
<organism evidence="9 10">
    <name type="scientific">Ruminiclostridium cellobioparum subsp. termitidis CT1112</name>
    <dbReference type="NCBI Taxonomy" id="1195236"/>
    <lineage>
        <taxon>Bacteria</taxon>
        <taxon>Bacillati</taxon>
        <taxon>Bacillota</taxon>
        <taxon>Clostridia</taxon>
        <taxon>Eubacteriales</taxon>
        <taxon>Oscillospiraceae</taxon>
        <taxon>Ruminiclostridium</taxon>
    </lineage>
</organism>
<gene>
    <name evidence="5" type="primary">recX</name>
    <name evidence="9" type="ORF">CTER_2206</name>
</gene>
<protein>
    <recommendedName>
        <fullName evidence="3 5">Regulatory protein RecX</fullName>
    </recommendedName>
</protein>
<dbReference type="Proteomes" id="UP000014155">
    <property type="component" value="Unassembled WGS sequence"/>
</dbReference>
<dbReference type="InterPro" id="IPR053926">
    <property type="entry name" value="RecX_HTH_1st"/>
</dbReference>
<keyword evidence="10" id="KW-1185">Reference proteome</keyword>
<dbReference type="EMBL" id="AORV01000033">
    <property type="protein sequence ID" value="EMS71778.1"/>
    <property type="molecule type" value="Genomic_DNA"/>
</dbReference>
<dbReference type="PATRIC" id="fig|1195236.3.peg.2509"/>
<comment type="caution">
    <text evidence="9">The sequence shown here is derived from an EMBL/GenBank/DDBJ whole genome shotgun (WGS) entry which is preliminary data.</text>
</comment>
<comment type="similarity">
    <text evidence="2 5">Belongs to the RecX family.</text>
</comment>
<dbReference type="InterPro" id="IPR003783">
    <property type="entry name" value="Regulatory_RecX"/>
</dbReference>
<evidence type="ECO:0000256" key="2">
    <source>
        <dbReference type="ARBA" id="ARBA00009695"/>
    </source>
</evidence>
<evidence type="ECO:0000259" key="8">
    <source>
        <dbReference type="Pfam" id="PF21982"/>
    </source>
</evidence>
<dbReference type="HAMAP" id="MF_01114">
    <property type="entry name" value="RecX"/>
    <property type="match status" value="1"/>
</dbReference>
<dbReference type="InterPro" id="IPR036388">
    <property type="entry name" value="WH-like_DNA-bd_sf"/>
</dbReference>
<evidence type="ECO:0000256" key="5">
    <source>
        <dbReference type="HAMAP-Rule" id="MF_01114"/>
    </source>
</evidence>
<dbReference type="AlphaFoldDB" id="S0FTE8"/>
<dbReference type="eggNOG" id="COG2137">
    <property type="taxonomic scope" value="Bacteria"/>
</dbReference>
<dbReference type="RefSeq" id="WP_004625759.1">
    <property type="nucleotide sequence ID" value="NZ_AORV01000033.1"/>
</dbReference>
<comment type="function">
    <text evidence="5">Modulates RecA activity.</text>
</comment>
<dbReference type="Pfam" id="PF21981">
    <property type="entry name" value="RecX_HTH3"/>
    <property type="match status" value="1"/>
</dbReference>
<keyword evidence="4 5" id="KW-0963">Cytoplasm</keyword>
<proteinExistence type="inferred from homology"/>
<feature type="domain" description="RecX second three-helical" evidence="6">
    <location>
        <begin position="107"/>
        <end position="148"/>
    </location>
</feature>
<dbReference type="PANTHER" id="PTHR33602:SF1">
    <property type="entry name" value="REGULATORY PROTEIN RECX FAMILY PROTEIN"/>
    <property type="match status" value="1"/>
</dbReference>
<dbReference type="InterPro" id="IPR053924">
    <property type="entry name" value="RecX_HTH_2nd"/>
</dbReference>
<dbReference type="PANTHER" id="PTHR33602">
    <property type="entry name" value="REGULATORY PROTEIN RECX FAMILY PROTEIN"/>
    <property type="match status" value="1"/>
</dbReference>
<dbReference type="STRING" id="1195236.CTER_2206"/>
<comment type="subcellular location">
    <subcellularLocation>
        <location evidence="1 5">Cytoplasm</location>
    </subcellularLocation>
</comment>
<dbReference type="Gene3D" id="1.10.10.10">
    <property type="entry name" value="Winged helix-like DNA-binding domain superfamily/Winged helix DNA-binding domain"/>
    <property type="match status" value="3"/>
</dbReference>
<dbReference type="GO" id="GO:0005737">
    <property type="term" value="C:cytoplasm"/>
    <property type="evidence" value="ECO:0007669"/>
    <property type="project" value="UniProtKB-SubCell"/>
</dbReference>